<feature type="region of interest" description="Disordered" evidence="1">
    <location>
        <begin position="350"/>
        <end position="402"/>
    </location>
</feature>
<dbReference type="Proteomes" id="UP000009027">
    <property type="component" value="Unassembled WGS sequence"/>
</dbReference>
<gene>
    <name evidence="2" type="ORF">TvY486_0042570</name>
</gene>
<evidence type="ECO:0000313" key="2">
    <source>
        <dbReference type="EMBL" id="CCD21347.1"/>
    </source>
</evidence>
<name>F9WUU8_TRYVY</name>
<feature type="compositionally biased region" description="Basic and acidic residues" evidence="1">
    <location>
        <begin position="350"/>
        <end position="374"/>
    </location>
</feature>
<protein>
    <submittedName>
        <fullName evidence="2">Uncharacterized protein</fullName>
    </submittedName>
</protein>
<proteinExistence type="predicted"/>
<keyword evidence="3" id="KW-1185">Reference proteome</keyword>
<organism evidence="2 3">
    <name type="scientific">Trypanosoma vivax (strain Y486)</name>
    <dbReference type="NCBI Taxonomy" id="1055687"/>
    <lineage>
        <taxon>Eukaryota</taxon>
        <taxon>Discoba</taxon>
        <taxon>Euglenozoa</taxon>
        <taxon>Kinetoplastea</taxon>
        <taxon>Metakinetoplastina</taxon>
        <taxon>Trypanosomatida</taxon>
        <taxon>Trypanosomatidae</taxon>
        <taxon>Trypanosoma</taxon>
        <taxon>Duttonella</taxon>
    </lineage>
</organism>
<feature type="compositionally biased region" description="Basic and acidic residues" evidence="1">
    <location>
        <begin position="193"/>
        <end position="203"/>
    </location>
</feature>
<accession>F9WUU8</accession>
<feature type="compositionally biased region" description="Basic residues" evidence="1">
    <location>
        <begin position="383"/>
        <end position="402"/>
    </location>
</feature>
<feature type="region of interest" description="Disordered" evidence="1">
    <location>
        <begin position="175"/>
        <end position="203"/>
    </location>
</feature>
<dbReference type="VEuPathDB" id="TriTrypDB:TvY486_0042570"/>
<evidence type="ECO:0000256" key="1">
    <source>
        <dbReference type="SAM" id="MobiDB-lite"/>
    </source>
</evidence>
<dbReference type="EMBL" id="CAEX01007526">
    <property type="protein sequence ID" value="CCD21347.1"/>
    <property type="molecule type" value="Genomic_DNA"/>
</dbReference>
<reference evidence="2 3" key="1">
    <citation type="journal article" date="2012" name="Proc. Natl. Acad. Sci. U.S.A.">
        <title>Antigenic diversity is generated by distinct evolutionary mechanisms in African trypanosome species.</title>
        <authorList>
            <person name="Jackson A.P."/>
            <person name="Berry A."/>
            <person name="Aslett M."/>
            <person name="Allison H.C."/>
            <person name="Burton P."/>
            <person name="Vavrova-Anderson J."/>
            <person name="Brown R."/>
            <person name="Browne H."/>
            <person name="Corton N."/>
            <person name="Hauser H."/>
            <person name="Gamble J."/>
            <person name="Gilderthorp R."/>
            <person name="Marcello L."/>
            <person name="McQuillan J."/>
            <person name="Otto T.D."/>
            <person name="Quail M.A."/>
            <person name="Sanders M.J."/>
            <person name="van Tonder A."/>
            <person name="Ginger M.L."/>
            <person name="Field M.C."/>
            <person name="Barry J.D."/>
            <person name="Hertz-Fowler C."/>
            <person name="Berriman M."/>
        </authorList>
    </citation>
    <scope>NUCLEOTIDE SEQUENCE</scope>
    <source>
        <strain evidence="2 3">Y486</strain>
    </source>
</reference>
<evidence type="ECO:0000313" key="3">
    <source>
        <dbReference type="Proteomes" id="UP000009027"/>
    </source>
</evidence>
<sequence length="414" mass="44600">MLSRVCVRVRRRAGVPVLSPHRRLAISLSFGLGWRHPLSSPRSKRCGPLSQPLSFRFAPAAPPSFARAPIFGPRASRFASCYLCCPFTLLRYAWLVRVSTAALRPGSSSSRKPHSVVRSLRLRLTSVSLRRALRGARRPSGNGGRSCLDNATARGSWGPSESDGLRRLGCSGKRGSRVGATGGAGQAAGARSGEGRRGKERARCRLSRRGDTPLLGSGHLARGRRRLGIESERAQRGGVGRCVAFLSLFLESAHRMQASFFLAVALAAAGALVRDGSAAAGDTVMEFRALCRLATALDAFKHLEASALWRGQGPVTQIEGTLNKLHGGGGGKGHAHTKLGRSSVVELSRRQAEEDEGLRGKHAPREAKGRDAQDRTGSTHCFAKLKRPKHKRRSKSARKSVWHTKLCGAKKVVR</sequence>
<feature type="region of interest" description="Disordered" evidence="1">
    <location>
        <begin position="134"/>
        <end position="163"/>
    </location>
</feature>
<dbReference type="AlphaFoldDB" id="F9WUU8"/>